<evidence type="ECO:0000313" key="1">
    <source>
        <dbReference type="EMBL" id="SVD09975.1"/>
    </source>
</evidence>
<name>A0A382SKG2_9ZZZZ</name>
<protein>
    <recommendedName>
        <fullName evidence="2">Sulfatase N-terminal domain-containing protein</fullName>
    </recommendedName>
</protein>
<dbReference type="AlphaFoldDB" id="A0A382SKG2"/>
<proteinExistence type="predicted"/>
<sequence>VADSQQGADRRQPNLLYIHSDQHNPAVTGCYGDALVETPHLDGLAARGVRCT</sequence>
<feature type="non-terminal residue" evidence="1">
    <location>
        <position position="52"/>
    </location>
</feature>
<dbReference type="InterPro" id="IPR017850">
    <property type="entry name" value="Alkaline_phosphatase_core_sf"/>
</dbReference>
<evidence type="ECO:0008006" key="2">
    <source>
        <dbReference type="Google" id="ProtNLM"/>
    </source>
</evidence>
<accession>A0A382SKG2</accession>
<gene>
    <name evidence="1" type="ORF">METZ01_LOCUS362829</name>
</gene>
<dbReference type="EMBL" id="UINC01129527">
    <property type="protein sequence ID" value="SVD09975.1"/>
    <property type="molecule type" value="Genomic_DNA"/>
</dbReference>
<feature type="non-terminal residue" evidence="1">
    <location>
        <position position="1"/>
    </location>
</feature>
<dbReference type="Gene3D" id="3.40.720.10">
    <property type="entry name" value="Alkaline Phosphatase, subunit A"/>
    <property type="match status" value="1"/>
</dbReference>
<reference evidence="1" key="1">
    <citation type="submission" date="2018-05" db="EMBL/GenBank/DDBJ databases">
        <authorList>
            <person name="Lanie J.A."/>
            <person name="Ng W.-L."/>
            <person name="Kazmierczak K.M."/>
            <person name="Andrzejewski T.M."/>
            <person name="Davidsen T.M."/>
            <person name="Wayne K.J."/>
            <person name="Tettelin H."/>
            <person name="Glass J.I."/>
            <person name="Rusch D."/>
            <person name="Podicherti R."/>
            <person name="Tsui H.-C.T."/>
            <person name="Winkler M.E."/>
        </authorList>
    </citation>
    <scope>NUCLEOTIDE SEQUENCE</scope>
</reference>
<dbReference type="SUPFAM" id="SSF53649">
    <property type="entry name" value="Alkaline phosphatase-like"/>
    <property type="match status" value="1"/>
</dbReference>
<organism evidence="1">
    <name type="scientific">marine metagenome</name>
    <dbReference type="NCBI Taxonomy" id="408172"/>
    <lineage>
        <taxon>unclassified sequences</taxon>
        <taxon>metagenomes</taxon>
        <taxon>ecological metagenomes</taxon>
    </lineage>
</organism>